<feature type="non-terminal residue" evidence="1">
    <location>
        <position position="1"/>
    </location>
</feature>
<feature type="non-terminal residue" evidence="1">
    <location>
        <position position="134"/>
    </location>
</feature>
<gene>
    <name evidence="1" type="ORF">PFISCL1PPCAC_12600</name>
</gene>
<dbReference type="AlphaFoldDB" id="A0AAV5VPC7"/>
<name>A0AAV5VPC7_9BILA</name>
<dbReference type="EMBL" id="BTSY01000004">
    <property type="protein sequence ID" value="GMT21303.1"/>
    <property type="molecule type" value="Genomic_DNA"/>
</dbReference>
<organism evidence="1 2">
    <name type="scientific">Pristionchus fissidentatus</name>
    <dbReference type="NCBI Taxonomy" id="1538716"/>
    <lineage>
        <taxon>Eukaryota</taxon>
        <taxon>Metazoa</taxon>
        <taxon>Ecdysozoa</taxon>
        <taxon>Nematoda</taxon>
        <taxon>Chromadorea</taxon>
        <taxon>Rhabditida</taxon>
        <taxon>Rhabditina</taxon>
        <taxon>Diplogasteromorpha</taxon>
        <taxon>Diplogasteroidea</taxon>
        <taxon>Neodiplogasteridae</taxon>
        <taxon>Pristionchus</taxon>
    </lineage>
</organism>
<evidence type="ECO:0000313" key="1">
    <source>
        <dbReference type="EMBL" id="GMT21303.1"/>
    </source>
</evidence>
<keyword evidence="2" id="KW-1185">Reference proteome</keyword>
<protein>
    <submittedName>
        <fullName evidence="1">Uncharacterized protein</fullName>
    </submittedName>
</protein>
<sequence>VLLVRLEDVAVGVEVAAEDADPRPEVSFDSRENQRLTRTLDRSTDCECGRRANQMCPFIRRPIPTSSSPLAARNVDCPPPARPSATLAPTTSNWYVPNSRLQAMVVGGHACPLDSMADMHFCAAQGRDHTDCCV</sequence>
<accession>A0AAV5VPC7</accession>
<comment type="caution">
    <text evidence="1">The sequence shown here is derived from an EMBL/GenBank/DDBJ whole genome shotgun (WGS) entry which is preliminary data.</text>
</comment>
<reference evidence="1" key="1">
    <citation type="submission" date="2023-10" db="EMBL/GenBank/DDBJ databases">
        <title>Genome assembly of Pristionchus species.</title>
        <authorList>
            <person name="Yoshida K."/>
            <person name="Sommer R.J."/>
        </authorList>
    </citation>
    <scope>NUCLEOTIDE SEQUENCE</scope>
    <source>
        <strain evidence="1">RS5133</strain>
    </source>
</reference>
<proteinExistence type="predicted"/>
<dbReference type="Proteomes" id="UP001432322">
    <property type="component" value="Unassembled WGS sequence"/>
</dbReference>
<evidence type="ECO:0000313" key="2">
    <source>
        <dbReference type="Proteomes" id="UP001432322"/>
    </source>
</evidence>